<proteinExistence type="predicted"/>
<sequence>MKTYRTVDLQGHEVGHSLLKSYRSQGYCALHLQDTETGIVHIHSGANFP</sequence>
<reference evidence="1" key="2">
    <citation type="journal article" date="2015" name="Fish Shellfish Immunol.">
        <title>Early steps in the European eel (Anguilla anguilla)-Vibrio vulnificus interaction in the gills: Role of the RtxA13 toxin.</title>
        <authorList>
            <person name="Callol A."/>
            <person name="Pajuelo D."/>
            <person name="Ebbesson L."/>
            <person name="Teles M."/>
            <person name="MacKenzie S."/>
            <person name="Amaro C."/>
        </authorList>
    </citation>
    <scope>NUCLEOTIDE SEQUENCE</scope>
</reference>
<evidence type="ECO:0000313" key="1">
    <source>
        <dbReference type="EMBL" id="JAH42084.1"/>
    </source>
</evidence>
<reference evidence="1" key="1">
    <citation type="submission" date="2014-11" db="EMBL/GenBank/DDBJ databases">
        <authorList>
            <person name="Amaro Gonzalez C."/>
        </authorList>
    </citation>
    <scope>NUCLEOTIDE SEQUENCE</scope>
</reference>
<dbReference type="AlphaFoldDB" id="A0A0E9SL25"/>
<name>A0A0E9SL25_ANGAN</name>
<protein>
    <submittedName>
        <fullName evidence="1">Uncharacterized protein</fullName>
    </submittedName>
</protein>
<accession>A0A0E9SL25</accession>
<dbReference type="EMBL" id="GBXM01066493">
    <property type="protein sequence ID" value="JAH42084.1"/>
    <property type="molecule type" value="Transcribed_RNA"/>
</dbReference>
<organism evidence="1">
    <name type="scientific">Anguilla anguilla</name>
    <name type="common">European freshwater eel</name>
    <name type="synonym">Muraena anguilla</name>
    <dbReference type="NCBI Taxonomy" id="7936"/>
    <lineage>
        <taxon>Eukaryota</taxon>
        <taxon>Metazoa</taxon>
        <taxon>Chordata</taxon>
        <taxon>Craniata</taxon>
        <taxon>Vertebrata</taxon>
        <taxon>Euteleostomi</taxon>
        <taxon>Actinopterygii</taxon>
        <taxon>Neopterygii</taxon>
        <taxon>Teleostei</taxon>
        <taxon>Anguilliformes</taxon>
        <taxon>Anguillidae</taxon>
        <taxon>Anguilla</taxon>
    </lineage>
</organism>